<organism evidence="1">
    <name type="scientific">marine sediment metagenome</name>
    <dbReference type="NCBI Taxonomy" id="412755"/>
    <lineage>
        <taxon>unclassified sequences</taxon>
        <taxon>metagenomes</taxon>
        <taxon>ecological metagenomes</taxon>
    </lineage>
</organism>
<dbReference type="SUPFAM" id="SSF53474">
    <property type="entry name" value="alpha/beta-Hydrolases"/>
    <property type="match status" value="1"/>
</dbReference>
<dbReference type="AlphaFoldDB" id="X1ADG6"/>
<proteinExistence type="predicted"/>
<dbReference type="InterPro" id="IPR029058">
    <property type="entry name" value="AB_hydrolase_fold"/>
</dbReference>
<evidence type="ECO:0008006" key="2">
    <source>
        <dbReference type="Google" id="ProtNLM"/>
    </source>
</evidence>
<accession>X1ADG6</accession>
<comment type="caution">
    <text evidence="1">The sequence shown here is derived from an EMBL/GenBank/DDBJ whole genome shotgun (WGS) entry which is preliminary data.</text>
</comment>
<evidence type="ECO:0000313" key="1">
    <source>
        <dbReference type="EMBL" id="GAG80535.1"/>
    </source>
</evidence>
<protein>
    <recommendedName>
        <fullName evidence="2">Serine aminopeptidase S33 domain-containing protein</fullName>
    </recommendedName>
</protein>
<gene>
    <name evidence="1" type="ORF">S01H4_33557</name>
</gene>
<dbReference type="Gene3D" id="3.40.50.1820">
    <property type="entry name" value="alpha/beta hydrolase"/>
    <property type="match status" value="1"/>
</dbReference>
<dbReference type="EMBL" id="BART01017676">
    <property type="protein sequence ID" value="GAG80535.1"/>
    <property type="molecule type" value="Genomic_DNA"/>
</dbReference>
<reference evidence="1" key="1">
    <citation type="journal article" date="2014" name="Front. Microbiol.">
        <title>High frequency of phylogenetically diverse reductive dehalogenase-homologous genes in deep subseafloor sedimentary metagenomes.</title>
        <authorList>
            <person name="Kawai M."/>
            <person name="Futagami T."/>
            <person name="Toyoda A."/>
            <person name="Takaki Y."/>
            <person name="Nishi S."/>
            <person name="Hori S."/>
            <person name="Arai W."/>
            <person name="Tsubouchi T."/>
            <person name="Morono Y."/>
            <person name="Uchiyama I."/>
            <person name="Ito T."/>
            <person name="Fujiyama A."/>
            <person name="Inagaki F."/>
            <person name="Takami H."/>
        </authorList>
    </citation>
    <scope>NUCLEOTIDE SEQUENCE</scope>
    <source>
        <strain evidence="1">Expedition CK06-06</strain>
    </source>
</reference>
<sequence length="68" mass="8160">MPILFIHGNRDWVIKDYHSQKLYDAALTYKKIEIIKGGLHAERLIQQYPNKMKNLILDWFTETLKDEL</sequence>
<name>X1ADG6_9ZZZZ</name>